<proteinExistence type="predicted"/>
<dbReference type="AlphaFoldDB" id="A0A2X3HIJ7"/>
<sequence>MEKLTVALNGIIVGTLEKTVGGEMSFYYQRDWLERAGSRAISLSMPLREERYRGKIVYNFFDNLLPDSEQIRSRIKVRFHVPTKQPFDLLARIGMDCVGAIQLWPYETNIPSVQRVDAEPLTENEIEHLLQRYKDAPLGMQAEVDDFRISLAGAQEKTALQRVFRSHLVSS</sequence>
<evidence type="ECO:0000313" key="3">
    <source>
        <dbReference type="Proteomes" id="UP000251721"/>
    </source>
</evidence>
<dbReference type="PANTHER" id="PTHR37419:SF1">
    <property type="entry name" value="SERINE_THREONINE-PROTEIN KINASE TOXIN HIPA"/>
    <property type="match status" value="1"/>
</dbReference>
<reference evidence="2 3" key="1">
    <citation type="submission" date="2018-06" db="EMBL/GenBank/DDBJ databases">
        <authorList>
            <consortium name="Pathogen Informatics"/>
            <person name="Doyle S."/>
        </authorList>
    </citation>
    <scope>NUCLEOTIDE SEQUENCE [LARGE SCALE GENOMIC DNA]</scope>
    <source>
        <strain evidence="2 3">NCTC13465</strain>
    </source>
</reference>
<dbReference type="EC" id="2.7.11.1" evidence="2"/>
<dbReference type="GO" id="GO:0005829">
    <property type="term" value="C:cytosol"/>
    <property type="evidence" value="ECO:0007669"/>
    <property type="project" value="TreeGrafter"/>
</dbReference>
<name>A0A2X3HIJ7_KLEPN</name>
<dbReference type="PANTHER" id="PTHR37419">
    <property type="entry name" value="SERINE/THREONINE-PROTEIN KINASE TOXIN HIPA"/>
    <property type="match status" value="1"/>
</dbReference>
<dbReference type="GO" id="GO:0004674">
    <property type="term" value="F:protein serine/threonine kinase activity"/>
    <property type="evidence" value="ECO:0007669"/>
    <property type="project" value="UniProtKB-EC"/>
</dbReference>
<feature type="domain" description="HipA N-terminal subdomain 1" evidence="1">
    <location>
        <begin position="4"/>
        <end position="103"/>
    </location>
</feature>
<dbReference type="InterPro" id="IPR052028">
    <property type="entry name" value="HipA_Ser/Thr_kinase"/>
</dbReference>
<dbReference type="EMBL" id="UAWQ01000019">
    <property type="protein sequence ID" value="SQC48629.1"/>
    <property type="molecule type" value="Genomic_DNA"/>
</dbReference>
<dbReference type="InterPro" id="IPR017508">
    <property type="entry name" value="HipA_N1"/>
</dbReference>
<protein>
    <submittedName>
        <fullName evidence="2">HipA protein</fullName>
        <ecNumber evidence="2">2.7.11.1</ecNumber>
    </submittedName>
</protein>
<gene>
    <name evidence="2" type="primary">hipA_5</name>
    <name evidence="2" type="ORF">NCTC13465_04834</name>
</gene>
<dbReference type="RefSeq" id="WP_050484426.1">
    <property type="nucleotide sequence ID" value="NZ_CAAGVR010000007.1"/>
</dbReference>
<dbReference type="NCBIfam" id="TIGR03071">
    <property type="entry name" value="couple_hipA"/>
    <property type="match status" value="1"/>
</dbReference>
<dbReference type="Proteomes" id="UP000251721">
    <property type="component" value="Unassembled WGS sequence"/>
</dbReference>
<evidence type="ECO:0000313" key="2">
    <source>
        <dbReference type="EMBL" id="SQC48629.1"/>
    </source>
</evidence>
<keyword evidence="2" id="KW-0808">Transferase</keyword>
<accession>A0A2X3HIJ7</accession>
<dbReference type="Pfam" id="PF13657">
    <property type="entry name" value="Couple_hipA"/>
    <property type="match status" value="1"/>
</dbReference>
<organism evidence="2 3">
    <name type="scientific">Klebsiella pneumoniae</name>
    <dbReference type="NCBI Taxonomy" id="573"/>
    <lineage>
        <taxon>Bacteria</taxon>
        <taxon>Pseudomonadati</taxon>
        <taxon>Pseudomonadota</taxon>
        <taxon>Gammaproteobacteria</taxon>
        <taxon>Enterobacterales</taxon>
        <taxon>Enterobacteriaceae</taxon>
        <taxon>Klebsiella/Raoultella group</taxon>
        <taxon>Klebsiella</taxon>
        <taxon>Klebsiella pneumoniae complex</taxon>
    </lineage>
</organism>
<evidence type="ECO:0000259" key="1">
    <source>
        <dbReference type="Pfam" id="PF13657"/>
    </source>
</evidence>